<feature type="domain" description="HD" evidence="2">
    <location>
        <begin position="161"/>
        <end position="281"/>
    </location>
</feature>
<dbReference type="InterPro" id="IPR050798">
    <property type="entry name" value="YhaM_exoribonuc/phosphodiest"/>
</dbReference>
<dbReference type="SMART" id="SM00471">
    <property type="entry name" value="HDc"/>
    <property type="match status" value="1"/>
</dbReference>
<dbReference type="InterPro" id="IPR006675">
    <property type="entry name" value="HDIG_dom"/>
</dbReference>
<keyword evidence="1" id="KW-0378">Hydrolase</keyword>
<reference evidence="3 4" key="1">
    <citation type="submission" date="2016-02" db="EMBL/GenBank/DDBJ databases">
        <title>Anaerosporomusa subterraneum gen. nov., sp. nov., a spore-forming obligate anaerobe isolated from saprolite.</title>
        <authorList>
            <person name="Choi J.K."/>
            <person name="Shah M."/>
            <person name="Yee N."/>
        </authorList>
    </citation>
    <scope>NUCLEOTIDE SEQUENCE [LARGE SCALE GENOMIC DNA]</scope>
    <source>
        <strain evidence="3 4">RU4</strain>
    </source>
</reference>
<dbReference type="InterPro" id="IPR003607">
    <property type="entry name" value="HD/PDEase_dom"/>
</dbReference>
<evidence type="ECO:0000313" key="4">
    <source>
        <dbReference type="Proteomes" id="UP000076268"/>
    </source>
</evidence>
<dbReference type="PROSITE" id="PS51831">
    <property type="entry name" value="HD"/>
    <property type="match status" value="1"/>
</dbReference>
<evidence type="ECO:0000313" key="3">
    <source>
        <dbReference type="EMBL" id="KYZ77047.1"/>
    </source>
</evidence>
<dbReference type="EMBL" id="LSGP01000013">
    <property type="protein sequence ID" value="KYZ77047.1"/>
    <property type="molecule type" value="Genomic_DNA"/>
</dbReference>
<dbReference type="PANTHER" id="PTHR37294">
    <property type="entry name" value="3'-5' EXORIBONUCLEASE YHAM"/>
    <property type="match status" value="1"/>
</dbReference>
<proteinExistence type="predicted"/>
<comment type="caution">
    <text evidence="3">The sequence shown here is derived from an EMBL/GenBank/DDBJ whole genome shotgun (WGS) entry which is preliminary data.</text>
</comment>
<dbReference type="GO" id="GO:0031125">
    <property type="term" value="P:rRNA 3'-end processing"/>
    <property type="evidence" value="ECO:0007669"/>
    <property type="project" value="TreeGrafter"/>
</dbReference>
<dbReference type="PANTHER" id="PTHR37294:SF1">
    <property type="entry name" value="3'-5' EXORIBONUCLEASE YHAM"/>
    <property type="match status" value="1"/>
</dbReference>
<accession>A0A154BT19</accession>
<evidence type="ECO:0000256" key="1">
    <source>
        <dbReference type="ARBA" id="ARBA00022801"/>
    </source>
</evidence>
<organism evidence="3 4">
    <name type="scientific">Anaerosporomusa subterranea</name>
    <dbReference type="NCBI Taxonomy" id="1794912"/>
    <lineage>
        <taxon>Bacteria</taxon>
        <taxon>Bacillati</taxon>
        <taxon>Bacillota</taxon>
        <taxon>Negativicutes</taxon>
        <taxon>Acetonemataceae</taxon>
        <taxon>Anaerosporomusa</taxon>
    </lineage>
</organism>
<dbReference type="CDD" id="cd00077">
    <property type="entry name" value="HDc"/>
    <property type="match status" value="1"/>
</dbReference>
<dbReference type="RefSeq" id="WP_066238653.1">
    <property type="nucleotide sequence ID" value="NZ_LSGP01000013.1"/>
</dbReference>
<dbReference type="OrthoDB" id="9778453at2"/>
<dbReference type="Pfam" id="PF01966">
    <property type="entry name" value="HD"/>
    <property type="match status" value="1"/>
</dbReference>
<dbReference type="Proteomes" id="UP000076268">
    <property type="component" value="Unassembled WGS sequence"/>
</dbReference>
<dbReference type="STRING" id="1794912.AXX12_02595"/>
<dbReference type="InterPro" id="IPR006674">
    <property type="entry name" value="HD_domain"/>
</dbReference>
<dbReference type="GO" id="GO:0016787">
    <property type="term" value="F:hydrolase activity"/>
    <property type="evidence" value="ECO:0007669"/>
    <property type="project" value="UniProtKB-KW"/>
</dbReference>
<dbReference type="Gene3D" id="1.10.3210.10">
    <property type="entry name" value="Hypothetical protein af1432"/>
    <property type="match status" value="1"/>
</dbReference>
<dbReference type="AlphaFoldDB" id="A0A154BT19"/>
<protein>
    <recommendedName>
        <fullName evidence="2">HD domain-containing protein</fullName>
    </recommendedName>
</protein>
<name>A0A154BT19_ANASB</name>
<gene>
    <name evidence="3" type="ORF">AXX12_02595</name>
</gene>
<dbReference type="SUPFAM" id="SSF109604">
    <property type="entry name" value="HD-domain/PDEase-like"/>
    <property type="match status" value="1"/>
</dbReference>
<dbReference type="NCBIfam" id="TIGR00277">
    <property type="entry name" value="HDIG"/>
    <property type="match status" value="1"/>
</dbReference>
<sequence length="310" mass="34088">MLAQFRVGDEIRHSVLMRLQKAGQSSNGGVFARGTVEDNSGTLSFICFERETVELLKEVNGATPMVIFGVVQADRYSTDGAVQVLVRRAEPVNDDDDLSHLLPYTPKDIEEYKGRLEGLIAGVSKIHLQELLRAILSGKTYASYVKHTAAMRLHHAYIGGLLEHSVDVARLAKGMAIETGNVDVDLVVTGALLHDIGKLEELSSGMGFEYTNIGRMIGHVSLGAMLVERTISNQKDFPPDDAQALLHILLSHHGKVENGAPVACVTKESFIVHYADELNSVLSQFADNEGKTDWRYAKMLNRYIRVSQEG</sequence>
<evidence type="ECO:0000259" key="2">
    <source>
        <dbReference type="PROSITE" id="PS51831"/>
    </source>
</evidence>
<keyword evidence="4" id="KW-1185">Reference proteome</keyword>